<protein>
    <submittedName>
        <fullName evidence="4">GNAT family acetyltransferase</fullName>
    </submittedName>
</protein>
<dbReference type="OrthoDB" id="9789603at2"/>
<dbReference type="STRING" id="1505087.AYJ54_21415"/>
<reference evidence="4 5" key="1">
    <citation type="submission" date="2016-03" db="EMBL/GenBank/DDBJ databases">
        <title>Draft Genome Sequence of the Strain BR 10245 (Bradyrhizobium sp.) isolated from nodules of Centrolobium paraense.</title>
        <authorList>
            <person name="Simoes-Araujo J.L.Sr."/>
            <person name="Barauna A.C."/>
            <person name="Silva K."/>
            <person name="Zilli J.E."/>
        </authorList>
    </citation>
    <scope>NUCLEOTIDE SEQUENCE [LARGE SCALE GENOMIC DNA]</scope>
    <source>
        <strain evidence="4 5">BR 10245</strain>
    </source>
</reference>
<feature type="domain" description="N-acetyltransferase" evidence="3">
    <location>
        <begin position="9"/>
        <end position="157"/>
    </location>
</feature>
<dbReference type="Proteomes" id="UP000076959">
    <property type="component" value="Unassembled WGS sequence"/>
</dbReference>
<organism evidence="4 5">
    <name type="scientific">Bradyrhizobium centrolobii</name>
    <dbReference type="NCBI Taxonomy" id="1505087"/>
    <lineage>
        <taxon>Bacteria</taxon>
        <taxon>Pseudomonadati</taxon>
        <taxon>Pseudomonadota</taxon>
        <taxon>Alphaproteobacteria</taxon>
        <taxon>Hyphomicrobiales</taxon>
        <taxon>Nitrobacteraceae</taxon>
        <taxon>Bradyrhizobium</taxon>
    </lineage>
</organism>
<dbReference type="GO" id="GO:0016747">
    <property type="term" value="F:acyltransferase activity, transferring groups other than amino-acyl groups"/>
    <property type="evidence" value="ECO:0007669"/>
    <property type="project" value="InterPro"/>
</dbReference>
<gene>
    <name evidence="4" type="ORF">AYJ54_21415</name>
</gene>
<accession>A0A176YEG8</accession>
<dbReference type="PANTHER" id="PTHR43877">
    <property type="entry name" value="AMINOALKYLPHOSPHONATE N-ACETYLTRANSFERASE-RELATED-RELATED"/>
    <property type="match status" value="1"/>
</dbReference>
<name>A0A176YEG8_9BRAD</name>
<sequence length="157" mass="17181">MTAKSISSVSIRRARRDDVAAIVAMLADDHLGRARERLEDPLPTSYYEAFERVDRDPSLQLVVAESEGRVVGCLQLAILPGLSSQGGVRGLLEDVRVASDCRSRGIGEQLVQWAVAEAKAKGCNLVELLTHASRVDAQRFYKRLGFAASHVGMTVRF</sequence>
<dbReference type="AlphaFoldDB" id="A0A176YEG8"/>
<keyword evidence="2" id="KW-0012">Acyltransferase</keyword>
<dbReference type="PROSITE" id="PS51186">
    <property type="entry name" value="GNAT"/>
    <property type="match status" value="1"/>
</dbReference>
<dbReference type="PANTHER" id="PTHR43877:SF2">
    <property type="entry name" value="AMINOALKYLPHOSPHONATE N-ACETYLTRANSFERASE-RELATED"/>
    <property type="match status" value="1"/>
</dbReference>
<dbReference type="Gene3D" id="3.40.630.30">
    <property type="match status" value="1"/>
</dbReference>
<evidence type="ECO:0000256" key="2">
    <source>
        <dbReference type="ARBA" id="ARBA00023315"/>
    </source>
</evidence>
<proteinExistence type="predicted"/>
<evidence type="ECO:0000259" key="3">
    <source>
        <dbReference type="PROSITE" id="PS51186"/>
    </source>
</evidence>
<dbReference type="EMBL" id="LUUB01000080">
    <property type="protein sequence ID" value="OAF05023.1"/>
    <property type="molecule type" value="Genomic_DNA"/>
</dbReference>
<evidence type="ECO:0000256" key="1">
    <source>
        <dbReference type="ARBA" id="ARBA00022679"/>
    </source>
</evidence>
<keyword evidence="5" id="KW-1185">Reference proteome</keyword>
<dbReference type="InterPro" id="IPR050832">
    <property type="entry name" value="Bact_Acetyltransf"/>
</dbReference>
<keyword evidence="1 4" id="KW-0808">Transferase</keyword>
<evidence type="ECO:0000313" key="4">
    <source>
        <dbReference type="EMBL" id="OAF05023.1"/>
    </source>
</evidence>
<comment type="caution">
    <text evidence="4">The sequence shown here is derived from an EMBL/GenBank/DDBJ whole genome shotgun (WGS) entry which is preliminary data.</text>
</comment>
<dbReference type="Pfam" id="PF00583">
    <property type="entry name" value="Acetyltransf_1"/>
    <property type="match status" value="1"/>
</dbReference>
<evidence type="ECO:0000313" key="5">
    <source>
        <dbReference type="Proteomes" id="UP000076959"/>
    </source>
</evidence>
<dbReference type="RefSeq" id="WP_063704848.1">
    <property type="nucleotide sequence ID" value="NZ_LUUB01000080.1"/>
</dbReference>
<dbReference type="InterPro" id="IPR000182">
    <property type="entry name" value="GNAT_dom"/>
</dbReference>
<dbReference type="InterPro" id="IPR016181">
    <property type="entry name" value="Acyl_CoA_acyltransferase"/>
</dbReference>
<dbReference type="SUPFAM" id="SSF55729">
    <property type="entry name" value="Acyl-CoA N-acyltransferases (Nat)"/>
    <property type="match status" value="1"/>
</dbReference>
<dbReference type="CDD" id="cd04301">
    <property type="entry name" value="NAT_SF"/>
    <property type="match status" value="1"/>
</dbReference>